<evidence type="ECO:0000313" key="2">
    <source>
        <dbReference type="Proteomes" id="UP001346869"/>
    </source>
</evidence>
<accession>A0AAN7X5K8</accession>
<comment type="caution">
    <text evidence="1">The sequence shown here is derived from an EMBL/GenBank/DDBJ whole genome shotgun (WGS) entry which is preliminary data.</text>
</comment>
<reference evidence="1 2" key="1">
    <citation type="journal article" date="2023" name="Genes (Basel)">
        <title>Chromosome-Level Genome Assembly and Circadian Gene Repertoire of the Patagonia Blennie Eleginops maclovinus-The Closest Ancestral Proxy of Antarctic Cryonotothenioids.</title>
        <authorList>
            <person name="Cheng C.C."/>
            <person name="Rivera-Colon A.G."/>
            <person name="Minhas B.F."/>
            <person name="Wilson L."/>
            <person name="Rayamajhi N."/>
            <person name="Vargas-Chacoff L."/>
            <person name="Catchen J.M."/>
        </authorList>
    </citation>
    <scope>NUCLEOTIDE SEQUENCE [LARGE SCALE GENOMIC DNA]</scope>
    <source>
        <strain evidence="1">JMC-PN-2008</strain>
    </source>
</reference>
<proteinExistence type="predicted"/>
<reference evidence="1 2" key="2">
    <citation type="journal article" date="2023" name="Mol. Biol. Evol.">
        <title>Genomics of Secondarily Temperate Adaptation in the Only Non-Antarctic Icefish.</title>
        <authorList>
            <person name="Rivera-Colon A.G."/>
            <person name="Rayamajhi N."/>
            <person name="Minhas B.F."/>
            <person name="Madrigal G."/>
            <person name="Bilyk K.T."/>
            <person name="Yoon V."/>
            <person name="Hune M."/>
            <person name="Gregory S."/>
            <person name="Cheng C.H.C."/>
            <person name="Catchen J.M."/>
        </authorList>
    </citation>
    <scope>NUCLEOTIDE SEQUENCE [LARGE SCALE GENOMIC DNA]</scope>
    <source>
        <strain evidence="1">JMC-PN-2008</strain>
    </source>
</reference>
<evidence type="ECO:0000313" key="1">
    <source>
        <dbReference type="EMBL" id="KAK5855980.1"/>
    </source>
</evidence>
<keyword evidence="2" id="KW-1185">Reference proteome</keyword>
<organism evidence="1 2">
    <name type="scientific">Eleginops maclovinus</name>
    <name type="common">Patagonian blennie</name>
    <name type="synonym">Eleginus maclovinus</name>
    <dbReference type="NCBI Taxonomy" id="56733"/>
    <lineage>
        <taxon>Eukaryota</taxon>
        <taxon>Metazoa</taxon>
        <taxon>Chordata</taxon>
        <taxon>Craniata</taxon>
        <taxon>Vertebrata</taxon>
        <taxon>Euteleostomi</taxon>
        <taxon>Actinopterygii</taxon>
        <taxon>Neopterygii</taxon>
        <taxon>Teleostei</taxon>
        <taxon>Neoteleostei</taxon>
        <taxon>Acanthomorphata</taxon>
        <taxon>Eupercaria</taxon>
        <taxon>Perciformes</taxon>
        <taxon>Notothenioidei</taxon>
        <taxon>Eleginopidae</taxon>
        <taxon>Eleginops</taxon>
    </lineage>
</organism>
<dbReference type="EMBL" id="JAUZQC010000017">
    <property type="protein sequence ID" value="KAK5855980.1"/>
    <property type="molecule type" value="Genomic_DNA"/>
</dbReference>
<protein>
    <submittedName>
        <fullName evidence="1">Uncharacterized protein</fullName>
    </submittedName>
</protein>
<gene>
    <name evidence="1" type="ORF">PBY51_007608</name>
</gene>
<dbReference type="AlphaFoldDB" id="A0AAN7X5K8"/>
<dbReference type="Proteomes" id="UP001346869">
    <property type="component" value="Unassembled WGS sequence"/>
</dbReference>
<name>A0AAN7X5K8_ELEMC</name>
<sequence>MNDTSLHTFSFEGINRSSGSSHYFLNRGFQLSACARIVPCLVWRGDPDTLTRACPDSGLNAWDERGTSVVRARAWPGHVAGLKTPVSRYLRSLHINK</sequence>